<comment type="caution">
    <text evidence="3">The sequence shown here is derived from an EMBL/GenBank/DDBJ whole genome shotgun (WGS) entry which is preliminary data.</text>
</comment>
<dbReference type="PANTHER" id="PTHR32166">
    <property type="entry name" value="OSJNBA0013A04.12 PROTEIN"/>
    <property type="match status" value="1"/>
</dbReference>
<evidence type="ECO:0000313" key="4">
    <source>
        <dbReference type="Proteomes" id="UP000288805"/>
    </source>
</evidence>
<dbReference type="Pfam" id="PF04937">
    <property type="entry name" value="DUF659"/>
    <property type="match status" value="2"/>
</dbReference>
<feature type="domain" description="DUF659" evidence="2">
    <location>
        <begin position="120"/>
        <end position="177"/>
    </location>
</feature>
<dbReference type="AlphaFoldDB" id="A0A438GS68"/>
<proteinExistence type="predicted"/>
<dbReference type="PANTHER" id="PTHR32166:SF63">
    <property type="entry name" value="HAT TRANSPOSON SUPERFAMILY PROTEIN"/>
    <property type="match status" value="1"/>
</dbReference>
<evidence type="ECO:0000256" key="1">
    <source>
        <dbReference type="SAM" id="Coils"/>
    </source>
</evidence>
<organism evidence="3 4">
    <name type="scientific">Vitis vinifera</name>
    <name type="common">Grape</name>
    <dbReference type="NCBI Taxonomy" id="29760"/>
    <lineage>
        <taxon>Eukaryota</taxon>
        <taxon>Viridiplantae</taxon>
        <taxon>Streptophyta</taxon>
        <taxon>Embryophyta</taxon>
        <taxon>Tracheophyta</taxon>
        <taxon>Spermatophyta</taxon>
        <taxon>Magnoliopsida</taxon>
        <taxon>eudicotyledons</taxon>
        <taxon>Gunneridae</taxon>
        <taxon>Pentapetalae</taxon>
        <taxon>rosids</taxon>
        <taxon>Vitales</taxon>
        <taxon>Vitaceae</taxon>
        <taxon>Viteae</taxon>
        <taxon>Vitis</taxon>
    </lineage>
</organism>
<evidence type="ECO:0000313" key="3">
    <source>
        <dbReference type="EMBL" id="RVW75037.1"/>
    </source>
</evidence>
<feature type="domain" description="DUF659" evidence="2">
    <location>
        <begin position="197"/>
        <end position="246"/>
    </location>
</feature>
<dbReference type="InterPro" id="IPR007021">
    <property type="entry name" value="DUF659"/>
</dbReference>
<accession>A0A438GS68</accession>
<feature type="coiled-coil region" evidence="1">
    <location>
        <begin position="66"/>
        <end position="93"/>
    </location>
</feature>
<dbReference type="EMBL" id="QGNW01000359">
    <property type="protein sequence ID" value="RVW75037.1"/>
    <property type="molecule type" value="Genomic_DNA"/>
</dbReference>
<reference evidence="3 4" key="1">
    <citation type="journal article" date="2018" name="PLoS Genet.">
        <title>Population sequencing reveals clonal diversity and ancestral inbreeding in the grapevine cultivar Chardonnay.</title>
        <authorList>
            <person name="Roach M.J."/>
            <person name="Johnson D.L."/>
            <person name="Bohlmann J."/>
            <person name="van Vuuren H.J."/>
            <person name="Jones S.J."/>
            <person name="Pretorius I.S."/>
            <person name="Schmidt S.A."/>
            <person name="Borneman A.R."/>
        </authorList>
    </citation>
    <scope>NUCLEOTIDE SEQUENCE [LARGE SCALE GENOMIC DNA]</scope>
    <source>
        <strain evidence="4">cv. Chardonnay</strain>
        <tissue evidence="3">Leaf</tissue>
    </source>
</reference>
<sequence>MGAMKVFVNVGDHGRAVDEKEKTHVLELQSCLMSGFTRLKYHLEGIRGDVSPCGEVPTNVKELMREKILELKRGNLRKEIEKLNQHNLSLKRKSFLKPKNVKQEKLEPFRILVQVECEFPSYQELKVWILQYMVKEMLHNVHGIRDTWAIMWSNIIVDGWKDEKGRNLMNFFVDCPRLLRMSGCKMWCKLFPILHQKVMEAVGHSLVEKCQTVFWRVSASHCIEMIFEKIGMMGNIREILDKAKTVTRFIHSYAAALNHMRNHTCVHDLVKASKSKLAILILTLLNISLRKVGLEKMLISAEWETSCWASRREAERVADIMVDPYFLSGAEMVLKATVPLVGVQCSIIGGDKDSAHFIQKSANAFLACFEGVQFLIRRFFEGINCCVEHMVPDDTSKMREHWRRLEYWDKARKKDLTVKRPEGDMDQDLLSGTEGDMCRRSRDRIRLSKSSISESVRFRRKLKFQEKGREYQN</sequence>
<gene>
    <name evidence="3" type="ORF">CK203_053705</name>
</gene>
<protein>
    <recommendedName>
        <fullName evidence="2">DUF659 domain-containing protein</fullName>
    </recommendedName>
</protein>
<dbReference type="Proteomes" id="UP000288805">
    <property type="component" value="Unassembled WGS sequence"/>
</dbReference>
<evidence type="ECO:0000259" key="2">
    <source>
        <dbReference type="Pfam" id="PF04937"/>
    </source>
</evidence>
<name>A0A438GS68_VITVI</name>
<keyword evidence="1" id="KW-0175">Coiled coil</keyword>